<dbReference type="PROSITE" id="PS50006">
    <property type="entry name" value="FHA_DOMAIN"/>
    <property type="match status" value="1"/>
</dbReference>
<organism evidence="3 4">
    <name type="scientific">Roseinatronobacter alkalisoli</name>
    <dbReference type="NCBI Taxonomy" id="3028235"/>
    <lineage>
        <taxon>Bacteria</taxon>
        <taxon>Pseudomonadati</taxon>
        <taxon>Pseudomonadota</taxon>
        <taxon>Alphaproteobacteria</taxon>
        <taxon>Rhodobacterales</taxon>
        <taxon>Paracoccaceae</taxon>
        <taxon>Roseinatronobacter</taxon>
    </lineage>
</organism>
<dbReference type="PRINTS" id="PR01217">
    <property type="entry name" value="PRICHEXTENSN"/>
</dbReference>
<accession>A0ABT5TDT0</accession>
<feature type="domain" description="FHA" evidence="2">
    <location>
        <begin position="32"/>
        <end position="82"/>
    </location>
</feature>
<protein>
    <submittedName>
        <fullName evidence="3">Type VI secretion system-associated FHA domain protein TagH</fullName>
    </submittedName>
</protein>
<sequence length="415" mass="44326">MTRTHLHLRIVNMTSLPDGGPLEVSIPPGEMLEAGRDSGLGWCLPDPQRLISSRHFEIRSEKAGWMLYDLSTNGTFVNGSATRVKSPCLLHDGDRLQVGQYSIETRQETVAGQPAPTPPHISPQISPSRPAARDLPGGVDPWAVQPNPTPQPGPPAVGASHDIWAMHGQAPAPEGNSGPAPAPTPPPDFAAQTDVTPPRPAPEAFAPTPAFPSSPPAAGQQTAGAQHQTSALIEIIETAAGLAAGTLSRGDPQQAAQEIGETLRALTEELSSLLQARAVARRSVRSAQVTMIGREDNNPLKFMPTPDQALSVMFGPPRPGFQRGPAAVRAGFADIKKHQYATHAALQPALAQLLDDLSPEAIEKRLGNVRLNRKSRAWEAFVDRWDAKSHAHDNGMLDVFLAHFAEAYDRESGRG</sequence>
<dbReference type="CDD" id="cd00060">
    <property type="entry name" value="FHA"/>
    <property type="match status" value="1"/>
</dbReference>
<dbReference type="Proteomes" id="UP001431784">
    <property type="component" value="Unassembled WGS sequence"/>
</dbReference>
<dbReference type="SMART" id="SM00240">
    <property type="entry name" value="FHA"/>
    <property type="match status" value="1"/>
</dbReference>
<evidence type="ECO:0000313" key="3">
    <source>
        <dbReference type="EMBL" id="MDD7972860.1"/>
    </source>
</evidence>
<dbReference type="Pfam" id="PF20232">
    <property type="entry name" value="T6SS_FHA_C"/>
    <property type="match status" value="1"/>
</dbReference>
<keyword evidence="4" id="KW-1185">Reference proteome</keyword>
<evidence type="ECO:0000313" key="4">
    <source>
        <dbReference type="Proteomes" id="UP001431784"/>
    </source>
</evidence>
<dbReference type="Pfam" id="PF00498">
    <property type="entry name" value="FHA"/>
    <property type="match status" value="1"/>
</dbReference>
<name>A0ABT5TDT0_9RHOB</name>
<gene>
    <name evidence="3" type="primary">tagH</name>
    <name evidence="3" type="ORF">PUT78_17340</name>
</gene>
<feature type="compositionally biased region" description="Low complexity" evidence="1">
    <location>
        <begin position="216"/>
        <end position="228"/>
    </location>
</feature>
<evidence type="ECO:0000256" key="1">
    <source>
        <dbReference type="SAM" id="MobiDB-lite"/>
    </source>
</evidence>
<dbReference type="Gene3D" id="2.60.200.20">
    <property type="match status" value="1"/>
</dbReference>
<reference evidence="3" key="1">
    <citation type="submission" date="2023-02" db="EMBL/GenBank/DDBJ databases">
        <title>Description of Roseinatronobacter alkalisoli sp. nov., an alkaliphilic bacerium isolated from soda soil.</title>
        <authorList>
            <person name="Wei W."/>
        </authorList>
    </citation>
    <scope>NUCLEOTIDE SEQUENCE</scope>
    <source>
        <strain evidence="3">HJB301</strain>
    </source>
</reference>
<dbReference type="RefSeq" id="WP_274353534.1">
    <property type="nucleotide sequence ID" value="NZ_JAQZSM010000020.1"/>
</dbReference>
<dbReference type="NCBIfam" id="TIGR03354">
    <property type="entry name" value="VI_FHA"/>
    <property type="match status" value="1"/>
</dbReference>
<comment type="caution">
    <text evidence="3">The sequence shown here is derived from an EMBL/GenBank/DDBJ whole genome shotgun (WGS) entry which is preliminary data.</text>
</comment>
<dbReference type="EMBL" id="JAQZSM010000020">
    <property type="protein sequence ID" value="MDD7972860.1"/>
    <property type="molecule type" value="Genomic_DNA"/>
</dbReference>
<dbReference type="InterPro" id="IPR008984">
    <property type="entry name" value="SMAD_FHA_dom_sf"/>
</dbReference>
<dbReference type="SUPFAM" id="SSF49879">
    <property type="entry name" value="SMAD/FHA domain"/>
    <property type="match status" value="1"/>
</dbReference>
<proteinExistence type="predicted"/>
<dbReference type="InterPro" id="IPR000253">
    <property type="entry name" value="FHA_dom"/>
</dbReference>
<evidence type="ECO:0000259" key="2">
    <source>
        <dbReference type="PROSITE" id="PS50006"/>
    </source>
</evidence>
<dbReference type="InterPro" id="IPR046883">
    <property type="entry name" value="T6SS_FHA_C"/>
</dbReference>
<dbReference type="InterPro" id="IPR017735">
    <property type="entry name" value="T6SS_FHA"/>
</dbReference>
<feature type="region of interest" description="Disordered" evidence="1">
    <location>
        <begin position="109"/>
        <end position="228"/>
    </location>
</feature>